<sequence length="68" mass="7267">MFRSPPTLATTWLPLTTAPLILVSPPESMPTVLPALMWLLVQLWSVPSLPPLPSAALAVIPAAKPFLP</sequence>
<organism evidence="1 2">
    <name type="scientific">Amantichitinum ursilacus</name>
    <dbReference type="NCBI Taxonomy" id="857265"/>
    <lineage>
        <taxon>Bacteria</taxon>
        <taxon>Pseudomonadati</taxon>
        <taxon>Pseudomonadota</taxon>
        <taxon>Betaproteobacteria</taxon>
        <taxon>Neisseriales</taxon>
        <taxon>Chitinibacteraceae</taxon>
        <taxon>Amantichitinum</taxon>
    </lineage>
</organism>
<gene>
    <name evidence="1" type="ORF">WG78_15740</name>
</gene>
<dbReference type="AlphaFoldDB" id="A0A0N1JS74"/>
<dbReference type="EMBL" id="LAQT01000024">
    <property type="protein sequence ID" value="KPC50932.1"/>
    <property type="molecule type" value="Genomic_DNA"/>
</dbReference>
<comment type="caution">
    <text evidence="1">The sequence shown here is derived from an EMBL/GenBank/DDBJ whole genome shotgun (WGS) entry which is preliminary data.</text>
</comment>
<reference evidence="1 2" key="1">
    <citation type="submission" date="2015-07" db="EMBL/GenBank/DDBJ databases">
        <title>Draft genome sequence of the Amantichitinum ursilacus IGB-41, a new chitin-degrading bacterium.</title>
        <authorList>
            <person name="Kirstahler P."/>
            <person name="Guenther M."/>
            <person name="Grumaz C."/>
            <person name="Rupp S."/>
            <person name="Zibek S."/>
            <person name="Sohn K."/>
        </authorList>
    </citation>
    <scope>NUCLEOTIDE SEQUENCE [LARGE SCALE GENOMIC DNA]</scope>
    <source>
        <strain evidence="1 2">IGB-41</strain>
    </source>
</reference>
<evidence type="ECO:0000313" key="2">
    <source>
        <dbReference type="Proteomes" id="UP000037939"/>
    </source>
</evidence>
<proteinExistence type="predicted"/>
<name>A0A0N1JS74_9NEIS</name>
<dbReference type="Proteomes" id="UP000037939">
    <property type="component" value="Unassembled WGS sequence"/>
</dbReference>
<protein>
    <submittedName>
        <fullName evidence="1">Uncharacterized protein</fullName>
    </submittedName>
</protein>
<accession>A0A0N1JS74</accession>
<evidence type="ECO:0000313" key="1">
    <source>
        <dbReference type="EMBL" id="KPC50932.1"/>
    </source>
</evidence>
<keyword evidence="2" id="KW-1185">Reference proteome</keyword>